<proteinExistence type="predicted"/>
<dbReference type="Proteomes" id="UP000325440">
    <property type="component" value="Unassembled WGS sequence"/>
</dbReference>
<dbReference type="EMBL" id="CABPRJ010001439">
    <property type="protein sequence ID" value="VVC36943.1"/>
    <property type="molecule type" value="Genomic_DNA"/>
</dbReference>
<organism evidence="1 2">
    <name type="scientific">Cinara cedri</name>
    <dbReference type="NCBI Taxonomy" id="506608"/>
    <lineage>
        <taxon>Eukaryota</taxon>
        <taxon>Metazoa</taxon>
        <taxon>Ecdysozoa</taxon>
        <taxon>Arthropoda</taxon>
        <taxon>Hexapoda</taxon>
        <taxon>Insecta</taxon>
        <taxon>Pterygota</taxon>
        <taxon>Neoptera</taxon>
        <taxon>Paraneoptera</taxon>
        <taxon>Hemiptera</taxon>
        <taxon>Sternorrhyncha</taxon>
        <taxon>Aphidomorpha</taxon>
        <taxon>Aphidoidea</taxon>
        <taxon>Aphididae</taxon>
        <taxon>Lachninae</taxon>
        <taxon>Cinara</taxon>
    </lineage>
</organism>
<evidence type="ECO:0000313" key="1">
    <source>
        <dbReference type="EMBL" id="VVC36943.1"/>
    </source>
</evidence>
<protein>
    <submittedName>
        <fullName evidence="1">Uncharacterized protein</fullName>
    </submittedName>
</protein>
<dbReference type="AlphaFoldDB" id="A0A5E4N1K0"/>
<dbReference type="OrthoDB" id="5842031at2759"/>
<evidence type="ECO:0000313" key="2">
    <source>
        <dbReference type="Proteomes" id="UP000325440"/>
    </source>
</evidence>
<gene>
    <name evidence="1" type="ORF">CINCED_3A022824</name>
</gene>
<name>A0A5E4N1K0_9HEMI</name>
<keyword evidence="2" id="KW-1185">Reference proteome</keyword>
<sequence length="64" mass="7449">MSDQSNILDVKSVRNMLRELIDRTKDCETLDAFRLFVLQHNTYDVDKATKLIKRGTHLKGENGR</sequence>
<accession>A0A5E4N1K0</accession>
<reference evidence="1 2" key="1">
    <citation type="submission" date="2019-08" db="EMBL/GenBank/DDBJ databases">
        <authorList>
            <person name="Alioto T."/>
            <person name="Alioto T."/>
            <person name="Gomez Garrido J."/>
        </authorList>
    </citation>
    <scope>NUCLEOTIDE SEQUENCE [LARGE SCALE GENOMIC DNA]</scope>
</reference>